<keyword evidence="6" id="KW-0547">Nucleotide-binding</keyword>
<evidence type="ECO:0000256" key="13">
    <source>
        <dbReference type="ARBA" id="ARBA00022918"/>
    </source>
</evidence>
<dbReference type="Pfam" id="PF22936">
    <property type="entry name" value="Pol_BBD"/>
    <property type="match status" value="1"/>
</dbReference>
<accession>A0A194RJV9</accession>
<evidence type="ECO:0000256" key="4">
    <source>
        <dbReference type="ARBA" id="ARBA00022722"/>
    </source>
</evidence>
<keyword evidence="11" id="KW-0460">Magnesium</keyword>
<dbReference type="InterPro" id="IPR036397">
    <property type="entry name" value="RNaseH_sf"/>
</dbReference>
<evidence type="ECO:0000256" key="18">
    <source>
        <dbReference type="PROSITE-ProRule" id="PRU00047"/>
    </source>
</evidence>
<keyword evidence="17" id="KW-0511">Multifunctional enzyme</keyword>
<evidence type="ECO:0000256" key="10">
    <source>
        <dbReference type="ARBA" id="ARBA00022840"/>
    </source>
</evidence>
<dbReference type="InterPro" id="IPR043502">
    <property type="entry name" value="DNA/RNA_pol_sf"/>
</dbReference>
<dbReference type="PROSITE" id="PS50158">
    <property type="entry name" value="ZF_CCHC"/>
    <property type="match status" value="1"/>
</dbReference>
<dbReference type="InParanoid" id="A0A194RJV9"/>
<feature type="region of interest" description="Disordered" evidence="19">
    <location>
        <begin position="661"/>
        <end position="695"/>
    </location>
</feature>
<dbReference type="GO" id="GO:0003887">
    <property type="term" value="F:DNA-directed DNA polymerase activity"/>
    <property type="evidence" value="ECO:0007669"/>
    <property type="project" value="UniProtKB-KW"/>
</dbReference>
<name>A0A194RJV9_PAPMA</name>
<keyword evidence="12" id="KW-0229">DNA integration</keyword>
<keyword evidence="13" id="KW-0695">RNA-directed DNA polymerase</keyword>
<dbReference type="InterPro" id="IPR013103">
    <property type="entry name" value="RVT_2"/>
</dbReference>
<evidence type="ECO:0000313" key="22">
    <source>
        <dbReference type="EMBL" id="KPJ16236.1"/>
    </source>
</evidence>
<dbReference type="EMBL" id="KQ460297">
    <property type="protein sequence ID" value="KPJ16236.1"/>
    <property type="molecule type" value="Genomic_DNA"/>
</dbReference>
<evidence type="ECO:0000256" key="7">
    <source>
        <dbReference type="ARBA" id="ARBA00022750"/>
    </source>
</evidence>
<evidence type="ECO:0000256" key="9">
    <source>
        <dbReference type="ARBA" id="ARBA00022801"/>
    </source>
</evidence>
<evidence type="ECO:0000256" key="19">
    <source>
        <dbReference type="SAM" id="MobiDB-lite"/>
    </source>
</evidence>
<dbReference type="GO" id="GO:0008270">
    <property type="term" value="F:zinc ion binding"/>
    <property type="evidence" value="ECO:0007669"/>
    <property type="project" value="UniProtKB-KW"/>
</dbReference>
<dbReference type="InterPro" id="IPR001878">
    <property type="entry name" value="Znf_CCHC"/>
</dbReference>
<dbReference type="SUPFAM" id="SSF57756">
    <property type="entry name" value="Retrovirus zinc finger-like domains"/>
    <property type="match status" value="1"/>
</dbReference>
<dbReference type="SMART" id="SM00343">
    <property type="entry name" value="ZnF_C2HC"/>
    <property type="match status" value="1"/>
</dbReference>
<evidence type="ECO:0000259" key="21">
    <source>
        <dbReference type="PROSITE" id="PS50994"/>
    </source>
</evidence>
<dbReference type="PANTHER" id="PTHR42648">
    <property type="entry name" value="TRANSPOSASE, PUTATIVE-RELATED"/>
    <property type="match status" value="1"/>
</dbReference>
<evidence type="ECO:0000256" key="16">
    <source>
        <dbReference type="ARBA" id="ARBA00023172"/>
    </source>
</evidence>
<evidence type="ECO:0000256" key="3">
    <source>
        <dbReference type="ARBA" id="ARBA00022670"/>
    </source>
</evidence>
<evidence type="ECO:0000256" key="8">
    <source>
        <dbReference type="ARBA" id="ARBA00022759"/>
    </source>
</evidence>
<dbReference type="InterPro" id="IPR001584">
    <property type="entry name" value="Integrase_cat-core"/>
</dbReference>
<keyword evidence="3" id="KW-0645">Protease</keyword>
<evidence type="ECO:0000313" key="23">
    <source>
        <dbReference type="Proteomes" id="UP000053240"/>
    </source>
</evidence>
<keyword evidence="15" id="KW-0917">Virion maturation</keyword>
<reference evidence="22 23" key="1">
    <citation type="journal article" date="2015" name="Nat. Commun.">
        <title>Outbred genome sequencing and CRISPR/Cas9 gene editing in butterflies.</title>
        <authorList>
            <person name="Li X."/>
            <person name="Fan D."/>
            <person name="Zhang W."/>
            <person name="Liu G."/>
            <person name="Zhang L."/>
            <person name="Zhao L."/>
            <person name="Fang X."/>
            <person name="Chen L."/>
            <person name="Dong Y."/>
            <person name="Chen Y."/>
            <person name="Ding Y."/>
            <person name="Zhao R."/>
            <person name="Feng M."/>
            <person name="Zhu Y."/>
            <person name="Feng Y."/>
            <person name="Jiang X."/>
            <person name="Zhu D."/>
            <person name="Xiang H."/>
            <person name="Feng X."/>
            <person name="Li S."/>
            <person name="Wang J."/>
            <person name="Zhang G."/>
            <person name="Kronforst M.R."/>
            <person name="Wang W."/>
        </authorList>
    </citation>
    <scope>NUCLEOTIDE SEQUENCE [LARGE SCALE GENOMIC DNA]</scope>
    <source>
        <strain evidence="22">Ya'a_city_454_Pm</strain>
        <tissue evidence="22">Whole body</tissue>
    </source>
</reference>
<evidence type="ECO:0000259" key="20">
    <source>
        <dbReference type="PROSITE" id="PS50158"/>
    </source>
</evidence>
<keyword evidence="7" id="KW-0064">Aspartyl protease</keyword>
<sequence>MSYLQLEELWECIEPGTDVDLKKDIKAKSKIILLVEPMNYVHIENAKTAKEVWKNLQNAFEDSGLSRKVGLLKDLINTSLDNCGSIEEYVNKIMSTAHKLRNIDFEVNDEWLGTLMLAGLSDNYKPMIMGLESSGIKITSDFIKTKLLQEVKVSETTVFFTKHKNTSYNNKKPKGKGPRCYNCNKYGHIKNQCTVQVQKRNQTTFAAVFSAYSTLNQDDWYIDSGATMHMTRRSDWMYDEQSPPIHRIMVANSEAIPVQSMGKVNIQTKLNKDEHQIQVRNVLFIPKLSTNLLSVSQLTKSGCNVEFTNTGCNIYNGNKNLVATARLIDNMYKLNVVNGNACTATDLITWHKRMGHLNMADVKRLPLCTEGVSISGKEVNTVCIPCCEAKQTRLPFPSSGSRANALLDIIHTDLCGPMETPSVGGGKYFITFIDDYSRKVYVYFLKNKLDITSVFKKFKDEVENELERKIKILRSDNGKEYCNKDFSDFLAASGIKHQTSTPYTPEQNGVAERMNRTLVERAKCMLFEAKLQKSFWAEAVATAAYVTNRSPSRVLAETTPYEKWTGKKPHISHLKIFGSKAMVHVPKQNRHKWDSKSRELIFVGYCENTKGYRLYDKISKKIVISRDVIFIENFNVLKNMSPETVSEPQLITLPLSSTQVDSLDTQNQTEETTINESSQNEPLTSSSNENSFDSSMLNRQTDETYYPDTDDYDDSHNEYAQSRITLRSHQRKNMKGNTFMCLMEVSDPVTIEEALSGPNARQWKEAMDEEYKSLLENNTWELTTLPANKHAIPCKWVYKVKKNENGETVKYKARLVIKGCSQRPGIDYTESFSPVVRLVSLRYLFALAVKYDLDICQMDAVSAFLQGDIEEEIYMKQPPLYESSDKVCRLKKSLYGLKQASRQWNKKLDSTLKEMGLSQTKLDPCIYYKIEDDRNMIFMAIYVDDILIFTNNQNMKIHVKAELHKKFKMKDIGDLCYCIGIHIERDRKNGIIYLDQRKYIMEVLQKYGMSDCKTVKSPMDVNTKFYEKENSEEVKILTDIPYQEIIGCLLYVSQVTRPDISFVINMLSKYNSKPEMQHWLALKRVMRYLKGTQDYRLTYKQTPAETMTHGYCDSDWASSGDDRRSCTGYTFLFQGGTISWNSKRQPTVALSTTEAEYMSLSSCVQEALWLKQFQESFWPHLKNEAMVIYSDNQSSIKLSGSDGYHSRTKHIDVRHHFVRDKVLGGVIDVRYVQTDMMVADVLTKATTHSKLVLCASKMGLCVREDVGRI</sequence>
<dbReference type="GO" id="GO:0005524">
    <property type="term" value="F:ATP binding"/>
    <property type="evidence" value="ECO:0007669"/>
    <property type="project" value="UniProtKB-KW"/>
</dbReference>
<keyword evidence="8" id="KW-0255">Endonuclease</keyword>
<evidence type="ECO:0000256" key="12">
    <source>
        <dbReference type="ARBA" id="ARBA00022908"/>
    </source>
</evidence>
<evidence type="ECO:0000256" key="14">
    <source>
        <dbReference type="ARBA" id="ARBA00022932"/>
    </source>
</evidence>
<evidence type="ECO:0000256" key="6">
    <source>
        <dbReference type="ARBA" id="ARBA00022741"/>
    </source>
</evidence>
<keyword evidence="16" id="KW-0233">DNA recombination</keyword>
<evidence type="ECO:0000256" key="17">
    <source>
        <dbReference type="ARBA" id="ARBA00023268"/>
    </source>
</evidence>
<dbReference type="GO" id="GO:0003964">
    <property type="term" value="F:RNA-directed DNA polymerase activity"/>
    <property type="evidence" value="ECO:0007669"/>
    <property type="project" value="UniProtKB-KW"/>
</dbReference>
<organism evidence="22 23">
    <name type="scientific">Papilio machaon</name>
    <name type="common">Old World swallowtail butterfly</name>
    <dbReference type="NCBI Taxonomy" id="76193"/>
    <lineage>
        <taxon>Eukaryota</taxon>
        <taxon>Metazoa</taxon>
        <taxon>Ecdysozoa</taxon>
        <taxon>Arthropoda</taxon>
        <taxon>Hexapoda</taxon>
        <taxon>Insecta</taxon>
        <taxon>Pterygota</taxon>
        <taxon>Neoptera</taxon>
        <taxon>Endopterygota</taxon>
        <taxon>Lepidoptera</taxon>
        <taxon>Glossata</taxon>
        <taxon>Ditrysia</taxon>
        <taxon>Papilionoidea</taxon>
        <taxon>Papilionidae</taxon>
        <taxon>Papilioninae</taxon>
        <taxon>Papilio</taxon>
    </lineage>
</organism>
<keyword evidence="4" id="KW-0540">Nuclease</keyword>
<dbReference type="Pfam" id="PF07727">
    <property type="entry name" value="RVT_2"/>
    <property type="match status" value="1"/>
</dbReference>
<gene>
    <name evidence="22" type="ORF">RR48_08241</name>
</gene>
<keyword evidence="14" id="KW-0808">Transferase</keyword>
<dbReference type="InterPro" id="IPR036875">
    <property type="entry name" value="Znf_CCHC_sf"/>
</dbReference>
<dbReference type="InterPro" id="IPR057670">
    <property type="entry name" value="SH3_retrovirus"/>
</dbReference>
<evidence type="ECO:0000256" key="11">
    <source>
        <dbReference type="ARBA" id="ARBA00022842"/>
    </source>
</evidence>
<dbReference type="CDD" id="cd09272">
    <property type="entry name" value="RNase_HI_RT_Ty1"/>
    <property type="match status" value="1"/>
</dbReference>
<dbReference type="AlphaFoldDB" id="A0A194RJV9"/>
<keyword evidence="9" id="KW-0378">Hydrolase</keyword>
<comment type="function">
    <text evidence="1">The aspartyl protease (PR) mediates the proteolytic cleavages of the Gag and Gag-Pol polyproteins after assembly of the VLP.</text>
</comment>
<keyword evidence="18" id="KW-0863">Zinc-finger</keyword>
<dbReference type="GO" id="GO:0015074">
    <property type="term" value="P:DNA integration"/>
    <property type="evidence" value="ECO:0007669"/>
    <property type="project" value="UniProtKB-KW"/>
</dbReference>
<keyword evidence="14" id="KW-0548">Nucleotidyltransferase</keyword>
<feature type="domain" description="Integrase catalytic" evidence="21">
    <location>
        <begin position="393"/>
        <end position="568"/>
    </location>
</feature>
<evidence type="ECO:0000256" key="5">
    <source>
        <dbReference type="ARBA" id="ARBA00022723"/>
    </source>
</evidence>
<dbReference type="Proteomes" id="UP000053240">
    <property type="component" value="Unassembled WGS sequence"/>
</dbReference>
<evidence type="ECO:0000256" key="2">
    <source>
        <dbReference type="ARBA" id="ARBA00022612"/>
    </source>
</evidence>
<keyword evidence="18" id="KW-0862">Zinc</keyword>
<dbReference type="InterPro" id="IPR054722">
    <property type="entry name" value="PolX-like_BBD"/>
</dbReference>
<dbReference type="Pfam" id="PF25597">
    <property type="entry name" value="SH3_retrovirus"/>
    <property type="match status" value="1"/>
</dbReference>
<feature type="domain" description="CCHC-type" evidence="20">
    <location>
        <begin position="179"/>
        <end position="193"/>
    </location>
</feature>
<keyword evidence="2" id="KW-1188">Viral release from host cell</keyword>
<protein>
    <submittedName>
        <fullName evidence="22">Retrovirus-related Pol polyprotein from transposon TNT 1-94</fullName>
    </submittedName>
</protein>
<dbReference type="Gene3D" id="4.10.60.10">
    <property type="entry name" value="Zinc finger, CCHC-type"/>
    <property type="match status" value="1"/>
</dbReference>
<dbReference type="Pfam" id="PF00098">
    <property type="entry name" value="zf-CCHC"/>
    <property type="match status" value="1"/>
</dbReference>
<dbReference type="Pfam" id="PF14223">
    <property type="entry name" value="Retrotran_gag_2"/>
    <property type="match status" value="1"/>
</dbReference>
<dbReference type="PROSITE" id="PS50994">
    <property type="entry name" value="INTEGRASE"/>
    <property type="match status" value="1"/>
</dbReference>
<dbReference type="PANTHER" id="PTHR42648:SF11">
    <property type="entry name" value="TRANSPOSON TY4-P GAG-POL POLYPROTEIN"/>
    <property type="match status" value="1"/>
</dbReference>
<dbReference type="GO" id="GO:0006310">
    <property type="term" value="P:DNA recombination"/>
    <property type="evidence" value="ECO:0007669"/>
    <property type="project" value="UniProtKB-KW"/>
</dbReference>
<keyword evidence="5" id="KW-0479">Metal-binding</keyword>
<dbReference type="InterPro" id="IPR012337">
    <property type="entry name" value="RNaseH-like_sf"/>
</dbReference>
<dbReference type="SUPFAM" id="SSF56672">
    <property type="entry name" value="DNA/RNA polymerases"/>
    <property type="match status" value="1"/>
</dbReference>
<evidence type="ECO:0000256" key="15">
    <source>
        <dbReference type="ARBA" id="ARBA00023113"/>
    </source>
</evidence>
<keyword evidence="14" id="KW-0239">DNA-directed DNA polymerase</keyword>
<dbReference type="STRING" id="76193.A0A194RJV9"/>
<dbReference type="GO" id="GO:0006508">
    <property type="term" value="P:proteolysis"/>
    <property type="evidence" value="ECO:0007669"/>
    <property type="project" value="UniProtKB-KW"/>
</dbReference>
<keyword evidence="23" id="KW-1185">Reference proteome</keyword>
<dbReference type="GO" id="GO:0003676">
    <property type="term" value="F:nucleic acid binding"/>
    <property type="evidence" value="ECO:0007669"/>
    <property type="project" value="InterPro"/>
</dbReference>
<dbReference type="Pfam" id="PF00665">
    <property type="entry name" value="rve"/>
    <property type="match status" value="1"/>
</dbReference>
<dbReference type="GO" id="GO:0004190">
    <property type="term" value="F:aspartic-type endopeptidase activity"/>
    <property type="evidence" value="ECO:0007669"/>
    <property type="project" value="UniProtKB-KW"/>
</dbReference>
<dbReference type="Gene3D" id="3.30.420.10">
    <property type="entry name" value="Ribonuclease H-like superfamily/Ribonuclease H"/>
    <property type="match status" value="1"/>
</dbReference>
<proteinExistence type="predicted"/>
<feature type="compositionally biased region" description="Low complexity" evidence="19">
    <location>
        <begin position="665"/>
        <end position="695"/>
    </location>
</feature>
<dbReference type="InterPro" id="IPR039537">
    <property type="entry name" value="Retrotran_Ty1/copia-like"/>
</dbReference>
<keyword evidence="10" id="KW-0067">ATP-binding</keyword>
<dbReference type="SUPFAM" id="SSF53098">
    <property type="entry name" value="Ribonuclease H-like"/>
    <property type="match status" value="1"/>
</dbReference>
<dbReference type="GO" id="GO:0042575">
    <property type="term" value="C:DNA polymerase complex"/>
    <property type="evidence" value="ECO:0007669"/>
    <property type="project" value="UniProtKB-ARBA"/>
</dbReference>
<evidence type="ECO:0000256" key="1">
    <source>
        <dbReference type="ARBA" id="ARBA00002180"/>
    </source>
</evidence>
<dbReference type="GO" id="GO:0004519">
    <property type="term" value="F:endonuclease activity"/>
    <property type="evidence" value="ECO:0007669"/>
    <property type="project" value="UniProtKB-KW"/>
</dbReference>